<protein>
    <submittedName>
        <fullName evidence="7">Polyprenyl synthetase family protein</fullName>
    </submittedName>
</protein>
<dbReference type="InterPro" id="IPR033749">
    <property type="entry name" value="Polyprenyl_synt_CS"/>
</dbReference>
<dbReference type="PROSITE" id="PS00444">
    <property type="entry name" value="POLYPRENYL_SYNTHASE_2"/>
    <property type="match status" value="1"/>
</dbReference>
<dbReference type="PROSITE" id="PS00723">
    <property type="entry name" value="POLYPRENYL_SYNTHASE_1"/>
    <property type="match status" value="1"/>
</dbReference>
<evidence type="ECO:0000256" key="4">
    <source>
        <dbReference type="ARBA" id="ARBA00022723"/>
    </source>
</evidence>
<accession>A0A4Q9JTY9</accession>
<dbReference type="EMBL" id="QPGR01000007">
    <property type="protein sequence ID" value="TBR81071.1"/>
    <property type="molecule type" value="Genomic_DNA"/>
</dbReference>
<dbReference type="Pfam" id="PF00348">
    <property type="entry name" value="polyprenyl_synt"/>
    <property type="match status" value="1"/>
</dbReference>
<evidence type="ECO:0000256" key="2">
    <source>
        <dbReference type="ARBA" id="ARBA00006706"/>
    </source>
</evidence>
<comment type="similarity">
    <text evidence="2 6">Belongs to the FPP/GGPP synthase family.</text>
</comment>
<sequence length="297" mass="33583">MQEIDTLIQNYLKDLDYTPVLKMLDSINIGKKLRSKLLLNIAGKSDISFKLCAIIELIHLASLLHDDIIDDAKLRRGARSINDKFGAKNALMLGDILYSKAFFELSKMDANFAQIISDAVVKLSLGELMDINLSQEFNIDEDKYLKMIYHKTAVLIEASAKCGAILAGLSEGNFANYGKNLGLAFQIVDDILDIKSNESILGKPIMSDFKEGKTTLPYIYLYKKLDNADKNILVSFFKKELDKNEILWIKEQMIEKQILEEVFNKAKTYGNNALIAIESYNNASLNEIIDNMISREF</sequence>
<dbReference type="OrthoDB" id="9805316at2"/>
<dbReference type="PANTHER" id="PTHR12001">
    <property type="entry name" value="GERANYLGERANYL PYROPHOSPHATE SYNTHASE"/>
    <property type="match status" value="1"/>
</dbReference>
<evidence type="ECO:0000313" key="8">
    <source>
        <dbReference type="Proteomes" id="UP000292583"/>
    </source>
</evidence>
<dbReference type="GO" id="GO:0008299">
    <property type="term" value="P:isoprenoid biosynthetic process"/>
    <property type="evidence" value="ECO:0007669"/>
    <property type="project" value="InterPro"/>
</dbReference>
<dbReference type="CDD" id="cd00685">
    <property type="entry name" value="Trans_IPPS_HT"/>
    <property type="match status" value="1"/>
</dbReference>
<dbReference type="InterPro" id="IPR008949">
    <property type="entry name" value="Isoprenoid_synthase_dom_sf"/>
</dbReference>
<dbReference type="Proteomes" id="UP000292583">
    <property type="component" value="Unassembled WGS sequence"/>
</dbReference>
<comment type="caution">
    <text evidence="7">The sequence shown here is derived from an EMBL/GenBank/DDBJ whole genome shotgun (WGS) entry which is preliminary data.</text>
</comment>
<evidence type="ECO:0000256" key="6">
    <source>
        <dbReference type="RuleBase" id="RU004466"/>
    </source>
</evidence>
<name>A0A4Q9JTY9_9BACT</name>
<gene>
    <name evidence="7" type="ORF">DU473_04515</name>
</gene>
<keyword evidence="8" id="KW-1185">Reference proteome</keyword>
<proteinExistence type="inferred from homology"/>
<dbReference type="GO" id="GO:0046872">
    <property type="term" value="F:metal ion binding"/>
    <property type="evidence" value="ECO:0007669"/>
    <property type="project" value="UniProtKB-KW"/>
</dbReference>
<keyword evidence="4" id="KW-0479">Metal-binding</keyword>
<dbReference type="GO" id="GO:0004659">
    <property type="term" value="F:prenyltransferase activity"/>
    <property type="evidence" value="ECO:0007669"/>
    <property type="project" value="InterPro"/>
</dbReference>
<evidence type="ECO:0000256" key="5">
    <source>
        <dbReference type="ARBA" id="ARBA00022842"/>
    </source>
</evidence>
<dbReference type="SUPFAM" id="SSF48576">
    <property type="entry name" value="Terpenoid synthases"/>
    <property type="match status" value="1"/>
</dbReference>
<evidence type="ECO:0000256" key="1">
    <source>
        <dbReference type="ARBA" id="ARBA00001946"/>
    </source>
</evidence>
<dbReference type="RefSeq" id="WP_131165796.1">
    <property type="nucleotide sequence ID" value="NZ_CP076657.1"/>
</dbReference>
<reference evidence="7 8" key="1">
    <citation type="submission" date="2018-07" db="EMBL/GenBank/DDBJ databases">
        <title>Campylobacter zealandensis sp. nov., isolated from birds and water in New Zealand.</title>
        <authorList>
            <person name="Wilkinson D.A."/>
            <person name="Biggs P.J."/>
            <person name="French N.P."/>
            <person name="Midwinter A.C."/>
        </authorList>
    </citation>
    <scope>NUCLEOTIDE SEQUENCE [LARGE SCALE GENOMIC DNA]</scope>
    <source>
        <strain evidence="7 8">B423b</strain>
    </source>
</reference>
<evidence type="ECO:0000256" key="3">
    <source>
        <dbReference type="ARBA" id="ARBA00022679"/>
    </source>
</evidence>
<dbReference type="PANTHER" id="PTHR12001:SF69">
    <property type="entry name" value="ALL TRANS-POLYPRENYL-DIPHOSPHATE SYNTHASE PDSS1"/>
    <property type="match status" value="1"/>
</dbReference>
<dbReference type="Gene3D" id="1.10.600.10">
    <property type="entry name" value="Farnesyl Diphosphate Synthase"/>
    <property type="match status" value="1"/>
</dbReference>
<dbReference type="InterPro" id="IPR000092">
    <property type="entry name" value="Polyprenyl_synt"/>
</dbReference>
<organism evidence="7 8">
    <name type="scientific">Campylobacter novaezeelandiae</name>
    <dbReference type="NCBI Taxonomy" id="2267891"/>
    <lineage>
        <taxon>Bacteria</taxon>
        <taxon>Pseudomonadati</taxon>
        <taxon>Campylobacterota</taxon>
        <taxon>Epsilonproteobacteria</taxon>
        <taxon>Campylobacterales</taxon>
        <taxon>Campylobacteraceae</taxon>
        <taxon>Campylobacter</taxon>
    </lineage>
</organism>
<dbReference type="SFLD" id="SFLDS00005">
    <property type="entry name" value="Isoprenoid_Synthase_Type_I"/>
    <property type="match status" value="1"/>
</dbReference>
<comment type="cofactor">
    <cofactor evidence="1">
        <name>Mg(2+)</name>
        <dbReference type="ChEBI" id="CHEBI:18420"/>
    </cofactor>
</comment>
<dbReference type="AlphaFoldDB" id="A0A4Q9JTY9"/>
<keyword evidence="5" id="KW-0460">Magnesium</keyword>
<keyword evidence="3 6" id="KW-0808">Transferase</keyword>
<evidence type="ECO:0000313" key="7">
    <source>
        <dbReference type="EMBL" id="TBR81071.1"/>
    </source>
</evidence>